<feature type="chain" id="PRO_5038744335" evidence="7">
    <location>
        <begin position="30"/>
        <end position="504"/>
    </location>
</feature>
<dbReference type="InterPro" id="IPR007110">
    <property type="entry name" value="Ig-like_dom"/>
</dbReference>
<dbReference type="PROSITE" id="PS50835">
    <property type="entry name" value="IG_LIKE"/>
    <property type="match status" value="2"/>
</dbReference>
<keyword evidence="2" id="KW-0677">Repeat</keyword>
<keyword evidence="6" id="KW-1133">Transmembrane helix</keyword>
<proteinExistence type="predicted"/>
<keyword evidence="6" id="KW-0472">Membrane</keyword>
<dbReference type="Pfam" id="PF07679">
    <property type="entry name" value="I-set"/>
    <property type="match status" value="2"/>
</dbReference>
<evidence type="ECO:0000256" key="3">
    <source>
        <dbReference type="ARBA" id="ARBA00023157"/>
    </source>
</evidence>
<name>A0A6J1RUP1_FRAOC</name>
<evidence type="ECO:0000256" key="7">
    <source>
        <dbReference type="SAM" id="SignalP"/>
    </source>
</evidence>
<evidence type="ECO:0000313" key="9">
    <source>
        <dbReference type="Proteomes" id="UP000504606"/>
    </source>
</evidence>
<keyword evidence="4" id="KW-0393">Immunoglobulin domain</keyword>
<dbReference type="InterPro" id="IPR050958">
    <property type="entry name" value="Cell_Adh-Cytoskel_Orgn"/>
</dbReference>
<keyword evidence="1 7" id="KW-0732">Signal</keyword>
<dbReference type="GO" id="GO:0030154">
    <property type="term" value="P:cell differentiation"/>
    <property type="evidence" value="ECO:0007669"/>
    <property type="project" value="UniProtKB-ARBA"/>
</dbReference>
<evidence type="ECO:0000259" key="8">
    <source>
        <dbReference type="PROSITE" id="PS50835"/>
    </source>
</evidence>
<evidence type="ECO:0000256" key="5">
    <source>
        <dbReference type="SAM" id="MobiDB-lite"/>
    </source>
</evidence>
<dbReference type="PANTHER" id="PTHR45080:SF8">
    <property type="entry name" value="IG-LIKE DOMAIN-CONTAINING PROTEIN"/>
    <property type="match status" value="1"/>
</dbReference>
<feature type="signal peptide" evidence="7">
    <location>
        <begin position="1"/>
        <end position="29"/>
    </location>
</feature>
<dbReference type="InterPro" id="IPR036179">
    <property type="entry name" value="Ig-like_dom_sf"/>
</dbReference>
<reference evidence="10" key="1">
    <citation type="submission" date="2025-08" db="UniProtKB">
        <authorList>
            <consortium name="RefSeq"/>
        </authorList>
    </citation>
    <scope>IDENTIFICATION</scope>
    <source>
        <tissue evidence="10">Whole organism</tissue>
    </source>
</reference>
<evidence type="ECO:0000256" key="6">
    <source>
        <dbReference type="SAM" id="Phobius"/>
    </source>
</evidence>
<dbReference type="OrthoDB" id="9355041at2759"/>
<dbReference type="InterPro" id="IPR036116">
    <property type="entry name" value="FN3_sf"/>
</dbReference>
<organism evidence="9 10">
    <name type="scientific">Frankliniella occidentalis</name>
    <name type="common">Western flower thrips</name>
    <name type="synonym">Euthrips occidentalis</name>
    <dbReference type="NCBI Taxonomy" id="133901"/>
    <lineage>
        <taxon>Eukaryota</taxon>
        <taxon>Metazoa</taxon>
        <taxon>Ecdysozoa</taxon>
        <taxon>Arthropoda</taxon>
        <taxon>Hexapoda</taxon>
        <taxon>Insecta</taxon>
        <taxon>Pterygota</taxon>
        <taxon>Neoptera</taxon>
        <taxon>Paraneoptera</taxon>
        <taxon>Thysanoptera</taxon>
        <taxon>Terebrantia</taxon>
        <taxon>Thripoidea</taxon>
        <taxon>Thripidae</taxon>
        <taxon>Frankliniella</taxon>
    </lineage>
</organism>
<dbReference type="Gene3D" id="2.60.40.10">
    <property type="entry name" value="Immunoglobulins"/>
    <property type="match status" value="4"/>
</dbReference>
<dbReference type="GeneID" id="113202613"/>
<gene>
    <name evidence="10" type="primary">LOC113202613</name>
</gene>
<dbReference type="SUPFAM" id="SSF48726">
    <property type="entry name" value="Immunoglobulin"/>
    <property type="match status" value="3"/>
</dbReference>
<keyword evidence="6" id="KW-0812">Transmembrane</keyword>
<dbReference type="Proteomes" id="UP000504606">
    <property type="component" value="Unplaced"/>
</dbReference>
<dbReference type="SMART" id="SM00409">
    <property type="entry name" value="IG"/>
    <property type="match status" value="3"/>
</dbReference>
<keyword evidence="3" id="KW-1015">Disulfide bond</keyword>
<sequence length="504" mass="53486">MGRVKEYWKPVAVVLSAVLLSGAVQVALARVTREEVVLVSDGGGGGGVAIEIMPQDSIVARFVGDNHVATCNTSDGSKPRWYVGRPGEAKASIRGGTGGSPVQDAVWRGSGNGLQIVISNIGKKDRGEYCCRLSDVKRASEKCFELTVKEPIEFLDTPTEQVATEGLPYVIKCEVTGDPTPEIQWKVRGQLWKGVQGGRFDQIADGLSITRVSVSDQGFYECAAIQMSEQVTGQQTRNISLRVRHKPTFLAATTSSPVYGYLTGEVNLTCAVTADPPATISWYPERDRQQMVEPLASRVINEENRSTLRVKLSNITVFGKYTCIARNQLGNVTRIIQLQQGLKPNPPRVVVLTSASATTAQLDVSSPVVGPKVQHSTQKSGSNTGGSSSAGGASSSGGNSSSKSNGANDTLGYRVRLTRITNGTSYSFEQECEPAPCRLYNLTPGSNYTMRIATKGRAGLSDWVNGPMFQTAMGAASALAPNLVAVALLLVAALAGTPLGAARS</sequence>
<dbReference type="SMART" id="SM00060">
    <property type="entry name" value="FN3"/>
    <property type="match status" value="1"/>
</dbReference>
<dbReference type="SMART" id="SM00408">
    <property type="entry name" value="IGc2"/>
    <property type="match status" value="2"/>
</dbReference>
<dbReference type="PANTHER" id="PTHR45080">
    <property type="entry name" value="CONTACTIN 5"/>
    <property type="match status" value="1"/>
</dbReference>
<dbReference type="InterPro" id="IPR003598">
    <property type="entry name" value="Ig_sub2"/>
</dbReference>
<dbReference type="SUPFAM" id="SSF49265">
    <property type="entry name" value="Fibronectin type III"/>
    <property type="match status" value="1"/>
</dbReference>
<evidence type="ECO:0000256" key="2">
    <source>
        <dbReference type="ARBA" id="ARBA00022737"/>
    </source>
</evidence>
<feature type="compositionally biased region" description="Low complexity" evidence="5">
    <location>
        <begin position="380"/>
        <end position="408"/>
    </location>
</feature>
<keyword evidence="9" id="KW-1185">Reference proteome</keyword>
<evidence type="ECO:0000313" key="10">
    <source>
        <dbReference type="RefSeq" id="XP_026272709.2"/>
    </source>
</evidence>
<dbReference type="CDD" id="cd00096">
    <property type="entry name" value="Ig"/>
    <property type="match status" value="1"/>
</dbReference>
<feature type="domain" description="Ig-like" evidence="8">
    <location>
        <begin position="151"/>
        <end position="240"/>
    </location>
</feature>
<dbReference type="KEGG" id="foc:113202613"/>
<accession>A0A6J1RUP1</accession>
<dbReference type="InterPro" id="IPR013098">
    <property type="entry name" value="Ig_I-set"/>
</dbReference>
<dbReference type="AlphaFoldDB" id="A0A6J1RUP1"/>
<protein>
    <submittedName>
        <fullName evidence="10">Neural cell adhesion molecule 2-like isoform X1</fullName>
    </submittedName>
</protein>
<dbReference type="GO" id="GO:0009653">
    <property type="term" value="P:anatomical structure morphogenesis"/>
    <property type="evidence" value="ECO:0007669"/>
    <property type="project" value="UniProtKB-ARBA"/>
</dbReference>
<dbReference type="GO" id="GO:0005886">
    <property type="term" value="C:plasma membrane"/>
    <property type="evidence" value="ECO:0007669"/>
    <property type="project" value="TreeGrafter"/>
</dbReference>
<feature type="transmembrane region" description="Helical" evidence="6">
    <location>
        <begin position="483"/>
        <end position="502"/>
    </location>
</feature>
<feature type="domain" description="Ig-like" evidence="8">
    <location>
        <begin position="247"/>
        <end position="339"/>
    </location>
</feature>
<dbReference type="CDD" id="cd00063">
    <property type="entry name" value="FN3"/>
    <property type="match status" value="1"/>
</dbReference>
<evidence type="ECO:0000256" key="1">
    <source>
        <dbReference type="ARBA" id="ARBA00022729"/>
    </source>
</evidence>
<dbReference type="RefSeq" id="XP_026272709.2">
    <property type="nucleotide sequence ID" value="XM_026416924.2"/>
</dbReference>
<feature type="region of interest" description="Disordered" evidence="5">
    <location>
        <begin position="363"/>
        <end position="408"/>
    </location>
</feature>
<dbReference type="GO" id="GO:0007156">
    <property type="term" value="P:homophilic cell adhesion via plasma membrane adhesion molecules"/>
    <property type="evidence" value="ECO:0007669"/>
    <property type="project" value="TreeGrafter"/>
</dbReference>
<dbReference type="InterPro" id="IPR003599">
    <property type="entry name" value="Ig_sub"/>
</dbReference>
<evidence type="ECO:0000256" key="4">
    <source>
        <dbReference type="ARBA" id="ARBA00023319"/>
    </source>
</evidence>
<dbReference type="InterPro" id="IPR013783">
    <property type="entry name" value="Ig-like_fold"/>
</dbReference>
<dbReference type="InterPro" id="IPR003961">
    <property type="entry name" value="FN3_dom"/>
</dbReference>